<dbReference type="InterPro" id="IPR038441">
    <property type="entry name" value="THAP_Znf_sf"/>
</dbReference>
<dbReference type="EMBL" id="GBHO01035406">
    <property type="protein sequence ID" value="JAG08198.1"/>
    <property type="molecule type" value="Transcribed_RNA"/>
</dbReference>
<organism evidence="8">
    <name type="scientific">Lygus hesperus</name>
    <name type="common">Western plant bug</name>
    <dbReference type="NCBI Taxonomy" id="30085"/>
    <lineage>
        <taxon>Eukaryota</taxon>
        <taxon>Metazoa</taxon>
        <taxon>Ecdysozoa</taxon>
        <taxon>Arthropoda</taxon>
        <taxon>Hexapoda</taxon>
        <taxon>Insecta</taxon>
        <taxon>Pterygota</taxon>
        <taxon>Neoptera</taxon>
        <taxon>Paraneoptera</taxon>
        <taxon>Hemiptera</taxon>
        <taxon>Heteroptera</taxon>
        <taxon>Panheteroptera</taxon>
        <taxon>Cimicomorpha</taxon>
        <taxon>Miridae</taxon>
        <taxon>Mirini</taxon>
        <taxon>Lygus</taxon>
    </lineage>
</organism>
<dbReference type="Gene3D" id="6.20.210.20">
    <property type="entry name" value="THAP domain"/>
    <property type="match status" value="1"/>
</dbReference>
<accession>A0A0A9WNX9</accession>
<keyword evidence="4 5" id="KW-0238">DNA-binding</keyword>
<dbReference type="Pfam" id="PF05485">
    <property type="entry name" value="THAP"/>
    <property type="match status" value="1"/>
</dbReference>
<evidence type="ECO:0000259" key="7">
    <source>
        <dbReference type="PROSITE" id="PS50950"/>
    </source>
</evidence>
<reference evidence="8" key="1">
    <citation type="journal article" date="2014" name="PLoS ONE">
        <title>Transcriptome-Based Identification of ABC Transporters in the Western Tarnished Plant Bug Lygus hesperus.</title>
        <authorList>
            <person name="Hull J.J."/>
            <person name="Chaney K."/>
            <person name="Geib S.M."/>
            <person name="Fabrick J.A."/>
            <person name="Brent C.S."/>
            <person name="Walsh D."/>
            <person name="Lavine L.C."/>
        </authorList>
    </citation>
    <scope>NUCLEOTIDE SEQUENCE</scope>
</reference>
<evidence type="ECO:0000256" key="3">
    <source>
        <dbReference type="ARBA" id="ARBA00022833"/>
    </source>
</evidence>
<feature type="domain" description="THAP-type" evidence="7">
    <location>
        <begin position="1"/>
        <end position="89"/>
    </location>
</feature>
<dbReference type="PROSITE" id="PS50950">
    <property type="entry name" value="ZF_THAP"/>
    <property type="match status" value="1"/>
</dbReference>
<dbReference type="PANTHER" id="PTHR46600:SF11">
    <property type="entry name" value="THAP DOMAIN-CONTAINING PROTEIN 10"/>
    <property type="match status" value="1"/>
</dbReference>
<keyword evidence="3" id="KW-0862">Zinc</keyword>
<keyword evidence="2 5" id="KW-0863">Zinc-finger</keyword>
<sequence>MVCCAIAGCTNHGRHRKYKGIRFYQFPKNPELKAKWIIACGRADPLNVSTANVCSVHFQDSDYQRDLKNELLKLPLKLRLKPDAVPNLFIPDPIVVSNLTKTSSNNRKITTEKKRHRKIVQRVLRTPSSAAEISDFTIKEEFNREKVSGNSNCAHIEKNIEDIVLPAEDGQIKRENEVGSARTTQGITKRPAARSRKTAKKMKN</sequence>
<dbReference type="InterPro" id="IPR006612">
    <property type="entry name" value="THAP_Znf"/>
</dbReference>
<dbReference type="GO" id="GO:0008270">
    <property type="term" value="F:zinc ion binding"/>
    <property type="evidence" value="ECO:0007669"/>
    <property type="project" value="UniProtKB-KW"/>
</dbReference>
<name>A0A0A9WNX9_LYGHE</name>
<dbReference type="PANTHER" id="PTHR46600">
    <property type="entry name" value="THAP DOMAIN-CONTAINING"/>
    <property type="match status" value="1"/>
</dbReference>
<evidence type="ECO:0000256" key="4">
    <source>
        <dbReference type="ARBA" id="ARBA00023125"/>
    </source>
</evidence>
<dbReference type="SMART" id="SM00692">
    <property type="entry name" value="DM3"/>
    <property type="match status" value="1"/>
</dbReference>
<evidence type="ECO:0000256" key="2">
    <source>
        <dbReference type="ARBA" id="ARBA00022771"/>
    </source>
</evidence>
<proteinExistence type="predicted"/>
<dbReference type="GO" id="GO:0043565">
    <property type="term" value="F:sequence-specific DNA binding"/>
    <property type="evidence" value="ECO:0007669"/>
    <property type="project" value="InterPro"/>
</dbReference>
<evidence type="ECO:0000256" key="5">
    <source>
        <dbReference type="PROSITE-ProRule" id="PRU00309"/>
    </source>
</evidence>
<dbReference type="SUPFAM" id="SSF57716">
    <property type="entry name" value="Glucocorticoid receptor-like (DNA-binding domain)"/>
    <property type="match status" value="1"/>
</dbReference>
<evidence type="ECO:0000256" key="1">
    <source>
        <dbReference type="ARBA" id="ARBA00022723"/>
    </source>
</evidence>
<evidence type="ECO:0000256" key="6">
    <source>
        <dbReference type="SAM" id="MobiDB-lite"/>
    </source>
</evidence>
<dbReference type="SMART" id="SM00980">
    <property type="entry name" value="THAP"/>
    <property type="match status" value="1"/>
</dbReference>
<feature type="compositionally biased region" description="Basic residues" evidence="6">
    <location>
        <begin position="191"/>
        <end position="204"/>
    </location>
</feature>
<gene>
    <name evidence="8" type="primary">THAP6_4</name>
    <name evidence="8" type="ORF">CM83_19445</name>
</gene>
<dbReference type="InterPro" id="IPR026516">
    <property type="entry name" value="THAP1/10"/>
</dbReference>
<feature type="region of interest" description="Disordered" evidence="6">
    <location>
        <begin position="174"/>
        <end position="204"/>
    </location>
</feature>
<keyword evidence="1" id="KW-0479">Metal-binding</keyword>
<dbReference type="AlphaFoldDB" id="A0A0A9WNX9"/>
<evidence type="ECO:0000313" key="8">
    <source>
        <dbReference type="EMBL" id="JAG08198.1"/>
    </source>
</evidence>
<protein>
    <submittedName>
        <fullName evidence="8">THAP domain-containing protein 6</fullName>
    </submittedName>
</protein>
<reference evidence="8" key="2">
    <citation type="submission" date="2014-07" db="EMBL/GenBank/DDBJ databases">
        <authorList>
            <person name="Hull J."/>
        </authorList>
    </citation>
    <scope>NUCLEOTIDE SEQUENCE</scope>
</reference>